<dbReference type="GO" id="GO:0006281">
    <property type="term" value="P:DNA repair"/>
    <property type="evidence" value="ECO:0007669"/>
    <property type="project" value="UniProtKB-ARBA"/>
</dbReference>
<dbReference type="Pfam" id="PF09588">
    <property type="entry name" value="YqaJ"/>
    <property type="match status" value="1"/>
</dbReference>
<feature type="region of interest" description="Disordered" evidence="1">
    <location>
        <begin position="28"/>
        <end position="72"/>
    </location>
</feature>
<sequence length="342" mass="38596">MLCSIFTSHIYLFIFFSSRHFISSGVARSSAAPPSSISTTPSSSKTLKGSPVTSSFPALHAPPSPPHRRHLKPSNRFRVISGATQGSINTHKLADGSKSCCSPVNIALLAVPSTFAQAVGFWPNRRVLLWLEKIGAVEPFTGNLATCWNNIKEEEALERYKLITGNSVMLSEFQVSENLNQEDNWLGASPDGIIDKIVYGLPYGGILEIKCPFYKGDMRKGYPWSSVPYNFVPQAQGLMEILNRDWMDFYVWTPKGSSLIRINRDEEYWKVLKIALSEFWWDHVQPAREIYCNYEVRDPLTELKSLCPAPKHDLCRHIAKESKRVADNSRLLVREIFGKLID</sequence>
<accession>A0AAD8K7U3</accession>
<dbReference type="InterPro" id="IPR051703">
    <property type="entry name" value="NF-kappa-B_Signaling_Reg"/>
</dbReference>
<organism evidence="3 4">
    <name type="scientific">Tagetes erecta</name>
    <name type="common">African marigold</name>
    <dbReference type="NCBI Taxonomy" id="13708"/>
    <lineage>
        <taxon>Eukaryota</taxon>
        <taxon>Viridiplantae</taxon>
        <taxon>Streptophyta</taxon>
        <taxon>Embryophyta</taxon>
        <taxon>Tracheophyta</taxon>
        <taxon>Spermatophyta</taxon>
        <taxon>Magnoliopsida</taxon>
        <taxon>eudicotyledons</taxon>
        <taxon>Gunneridae</taxon>
        <taxon>Pentapetalae</taxon>
        <taxon>asterids</taxon>
        <taxon>campanulids</taxon>
        <taxon>Asterales</taxon>
        <taxon>Asteraceae</taxon>
        <taxon>Asteroideae</taxon>
        <taxon>Heliantheae alliance</taxon>
        <taxon>Tageteae</taxon>
        <taxon>Tagetes</taxon>
    </lineage>
</organism>
<comment type="caution">
    <text evidence="3">The sequence shown here is derived from an EMBL/GenBank/DDBJ whole genome shotgun (WGS) entry which is preliminary data.</text>
</comment>
<dbReference type="SUPFAM" id="SSF52980">
    <property type="entry name" value="Restriction endonuclease-like"/>
    <property type="match status" value="1"/>
</dbReference>
<dbReference type="PANTHER" id="PTHR46609:SF4">
    <property type="entry name" value="RESTRICTION ENDONUCLEASE, TYPE II-LIKE SUPERFAMILY PROTEIN"/>
    <property type="match status" value="1"/>
</dbReference>
<evidence type="ECO:0000313" key="4">
    <source>
        <dbReference type="Proteomes" id="UP001229421"/>
    </source>
</evidence>
<protein>
    <recommendedName>
        <fullName evidence="2">YqaJ viral recombinase domain-containing protein</fullName>
    </recommendedName>
</protein>
<dbReference type="PANTHER" id="PTHR46609">
    <property type="entry name" value="EXONUCLEASE, PHAGE-TYPE/RECB, C-TERMINAL DOMAIN-CONTAINING PROTEIN"/>
    <property type="match status" value="1"/>
</dbReference>
<dbReference type="CDD" id="cd22343">
    <property type="entry name" value="PDDEXK_lambda_exonuclease-like"/>
    <property type="match status" value="1"/>
</dbReference>
<reference evidence="3" key="1">
    <citation type="journal article" date="2023" name="bioRxiv">
        <title>Improved chromosome-level genome assembly for marigold (Tagetes erecta).</title>
        <authorList>
            <person name="Jiang F."/>
            <person name="Yuan L."/>
            <person name="Wang S."/>
            <person name="Wang H."/>
            <person name="Xu D."/>
            <person name="Wang A."/>
            <person name="Fan W."/>
        </authorList>
    </citation>
    <scope>NUCLEOTIDE SEQUENCE</scope>
    <source>
        <strain evidence="3">WSJ</strain>
        <tissue evidence="3">Leaf</tissue>
    </source>
</reference>
<name>A0AAD8K7U3_TARER</name>
<dbReference type="AlphaFoldDB" id="A0AAD8K7U3"/>
<evidence type="ECO:0000259" key="2">
    <source>
        <dbReference type="Pfam" id="PF09588"/>
    </source>
</evidence>
<dbReference type="InterPro" id="IPR019080">
    <property type="entry name" value="YqaJ_viral_recombinase"/>
</dbReference>
<dbReference type="Gene3D" id="3.90.320.10">
    <property type="match status" value="1"/>
</dbReference>
<feature type="compositionally biased region" description="Low complexity" evidence="1">
    <location>
        <begin position="28"/>
        <end position="46"/>
    </location>
</feature>
<evidence type="ECO:0000313" key="3">
    <source>
        <dbReference type="EMBL" id="KAK1417802.1"/>
    </source>
</evidence>
<dbReference type="InterPro" id="IPR011335">
    <property type="entry name" value="Restrct_endonuc-II-like"/>
</dbReference>
<proteinExistence type="predicted"/>
<keyword evidence="4" id="KW-1185">Reference proteome</keyword>
<gene>
    <name evidence="3" type="ORF">QVD17_26936</name>
</gene>
<feature type="domain" description="YqaJ viral recombinase" evidence="2">
    <location>
        <begin position="113"/>
        <end position="240"/>
    </location>
</feature>
<dbReference type="InterPro" id="IPR011604">
    <property type="entry name" value="PDDEXK-like_dom_sf"/>
</dbReference>
<dbReference type="EMBL" id="JAUHHV010000007">
    <property type="protein sequence ID" value="KAK1417802.1"/>
    <property type="molecule type" value="Genomic_DNA"/>
</dbReference>
<dbReference type="Proteomes" id="UP001229421">
    <property type="component" value="Unassembled WGS sequence"/>
</dbReference>
<evidence type="ECO:0000256" key="1">
    <source>
        <dbReference type="SAM" id="MobiDB-lite"/>
    </source>
</evidence>